<dbReference type="InterPro" id="IPR051799">
    <property type="entry name" value="NADH_flavin_oxidoreductase"/>
</dbReference>
<keyword evidence="2" id="KW-0560">Oxidoreductase</keyword>
<dbReference type="EMBL" id="SOHK01000017">
    <property type="protein sequence ID" value="TFD64247.1"/>
    <property type="molecule type" value="Genomic_DNA"/>
</dbReference>
<evidence type="ECO:0000256" key="2">
    <source>
        <dbReference type="ARBA" id="ARBA00023002"/>
    </source>
</evidence>
<dbReference type="AlphaFoldDB" id="A0A4R9AKN8"/>
<evidence type="ECO:0000256" key="1">
    <source>
        <dbReference type="ARBA" id="ARBA00022630"/>
    </source>
</evidence>
<protein>
    <submittedName>
        <fullName evidence="4">NADH:flavin oxidoreductase</fullName>
    </submittedName>
</protein>
<keyword evidence="1" id="KW-0285">Flavoprotein</keyword>
<dbReference type="GO" id="GO:0016491">
    <property type="term" value="F:oxidoreductase activity"/>
    <property type="evidence" value="ECO:0007669"/>
    <property type="project" value="UniProtKB-KW"/>
</dbReference>
<dbReference type="RefSeq" id="WP_134556334.1">
    <property type="nucleotide sequence ID" value="NZ_SOHK01000017.1"/>
</dbReference>
<dbReference type="SUPFAM" id="SSF51395">
    <property type="entry name" value="FMN-linked oxidoreductases"/>
    <property type="match status" value="1"/>
</dbReference>
<name>A0A4R9AKN8_9MICO</name>
<sequence length="387" mass="41978">MCPLNEIPITDFSPENIQTLSEENRSALFTQASIGPKVIKNRIALAPMTRVSAEEAGDANSRMQAYYEVFAEGGFGLLTTEGLYTDTEHSQGYAYQPGMATKGHSETWKPIIEAIHGYGAQIFAQLMHAGSHSQANRYATTTIGPSAVMPKGDQLGMYRGKGNYKVPVEITKLQMAEVRRTFVASALLAKDAGFDGLEIHGANGYLLDEFLTDYLNVRTDEYGGSPQNRVRFVQEICEDIRAAVGDDIAVGIRISQAKVSDNDHRWSGTSEEAQVIFEALGAAGIDFIHTAEYRAHGPAFDDGDESLASLAKRHSGCAVIANGNLDNPVDAAELLRSGSADLIALGKPALANRNWPQRVLSGEPISFELAHDQFAPLANVKDWELKS</sequence>
<dbReference type="Pfam" id="PF00724">
    <property type="entry name" value="Oxidored_FMN"/>
    <property type="match status" value="1"/>
</dbReference>
<accession>A0A4R9AKN8</accession>
<dbReference type="PANTHER" id="PTHR43656:SF2">
    <property type="entry name" value="BINDING OXIDOREDUCTASE, PUTATIVE (AFU_ORTHOLOGUE AFUA_2G08260)-RELATED"/>
    <property type="match status" value="1"/>
</dbReference>
<comment type="caution">
    <text evidence="4">The sequence shown here is derived from an EMBL/GenBank/DDBJ whole genome shotgun (WGS) entry which is preliminary data.</text>
</comment>
<keyword evidence="5" id="KW-1185">Reference proteome</keyword>
<dbReference type="Gene3D" id="3.20.20.70">
    <property type="entry name" value="Aldolase class I"/>
    <property type="match status" value="1"/>
</dbReference>
<evidence type="ECO:0000313" key="4">
    <source>
        <dbReference type="EMBL" id="TFD64247.1"/>
    </source>
</evidence>
<feature type="domain" description="NADH:flavin oxidoreductase/NADH oxidase N-terminal" evidence="3">
    <location>
        <begin position="28"/>
        <end position="362"/>
    </location>
</feature>
<gene>
    <name evidence="4" type="ORF">E3T47_12225</name>
</gene>
<dbReference type="InterPro" id="IPR013785">
    <property type="entry name" value="Aldolase_TIM"/>
</dbReference>
<dbReference type="Proteomes" id="UP000298154">
    <property type="component" value="Unassembled WGS sequence"/>
</dbReference>
<dbReference type="InterPro" id="IPR001155">
    <property type="entry name" value="OxRdtase_FMN_N"/>
</dbReference>
<dbReference type="PANTHER" id="PTHR43656">
    <property type="entry name" value="BINDING OXIDOREDUCTASE, PUTATIVE (AFU_ORTHOLOGUE AFUA_2G08260)-RELATED"/>
    <property type="match status" value="1"/>
</dbReference>
<reference evidence="4 5" key="1">
    <citation type="submission" date="2019-03" db="EMBL/GenBank/DDBJ databases">
        <title>Genomics of glacier-inhabiting Cryobacterium strains.</title>
        <authorList>
            <person name="Liu Q."/>
            <person name="Xin Y.-H."/>
        </authorList>
    </citation>
    <scope>NUCLEOTIDE SEQUENCE [LARGE SCALE GENOMIC DNA]</scope>
    <source>
        <strain evidence="4 5">Sr36</strain>
    </source>
</reference>
<dbReference type="OrthoDB" id="3169239at2"/>
<dbReference type="GO" id="GO:0010181">
    <property type="term" value="F:FMN binding"/>
    <property type="evidence" value="ECO:0007669"/>
    <property type="project" value="InterPro"/>
</dbReference>
<evidence type="ECO:0000259" key="3">
    <source>
        <dbReference type="Pfam" id="PF00724"/>
    </source>
</evidence>
<dbReference type="CDD" id="cd02803">
    <property type="entry name" value="OYE_like_FMN_family"/>
    <property type="match status" value="1"/>
</dbReference>
<organism evidence="4 5">
    <name type="scientific">Cryobacterium ruanii</name>
    <dbReference type="NCBI Taxonomy" id="1259197"/>
    <lineage>
        <taxon>Bacteria</taxon>
        <taxon>Bacillati</taxon>
        <taxon>Actinomycetota</taxon>
        <taxon>Actinomycetes</taxon>
        <taxon>Micrococcales</taxon>
        <taxon>Microbacteriaceae</taxon>
        <taxon>Cryobacterium</taxon>
    </lineage>
</organism>
<evidence type="ECO:0000313" key="5">
    <source>
        <dbReference type="Proteomes" id="UP000298154"/>
    </source>
</evidence>
<proteinExistence type="predicted"/>